<dbReference type="InterPro" id="IPR017802">
    <property type="entry name" value="VWFA-rel_acidobac-type"/>
</dbReference>
<protein>
    <submittedName>
        <fullName evidence="2">VWA domain-containing protein</fullName>
    </submittedName>
</protein>
<gene>
    <name evidence="2" type="ORF">J8C05_05385</name>
</gene>
<dbReference type="EMBL" id="CP072642">
    <property type="protein sequence ID" value="QUV94870.1"/>
    <property type="molecule type" value="Genomic_DNA"/>
</dbReference>
<sequence>MRCFREFWRQVRLGWVVGVLCGVVVLGQPLPALYAQQAPRTPNRPGATPQERDPGEDVIRITNVTVPVIVTDQDDRFISKLTRDDFEIYENKKKQKIESFEDKTDLPLFVAVLMDTSASIKPKLKFQKEATISFLQTIIRRRKDQALFVTFDSTVQLRQDFTDDTNLLAKAIMEVKASGDTALYDAVYRVCEEKMYNVPTPRKIIIVITDGADTASEHTLEEAIEIAQRYEVLIFGISTRNAGFFGTGAGMVAGEDDEALRKLCTRTGGDVAFPQKVIDLERAFQRIDQAARRYYLLSYEPQDPDTPGYRKIEVRVVTRKNVKVKARDGYMVRRRAGSSAGSSL</sequence>
<feature type="domain" description="VWFA" evidence="1">
    <location>
        <begin position="109"/>
        <end position="287"/>
    </location>
</feature>
<accession>A0ABX8B1K1</accession>
<reference evidence="2 3" key="1">
    <citation type="submission" date="2021-03" db="EMBL/GenBank/DDBJ databases">
        <title>Genomic and phenotypic characterization of Chloracidobacterium isolates provides evidence for multiple species.</title>
        <authorList>
            <person name="Saini M.K."/>
            <person name="Costas A.M.G."/>
            <person name="Tank M."/>
            <person name="Bryant D.A."/>
        </authorList>
    </citation>
    <scope>NUCLEOTIDE SEQUENCE [LARGE SCALE GENOMIC DNA]</scope>
    <source>
        <strain evidence="2 3">N</strain>
    </source>
</reference>
<organism evidence="2 3">
    <name type="scientific">Chloracidobacterium sp. N</name>
    <dbReference type="NCBI Taxonomy" id="2821540"/>
    <lineage>
        <taxon>Bacteria</taxon>
        <taxon>Pseudomonadati</taxon>
        <taxon>Acidobacteriota</taxon>
        <taxon>Terriglobia</taxon>
        <taxon>Terriglobales</taxon>
        <taxon>Acidobacteriaceae</taxon>
        <taxon>Chloracidobacterium</taxon>
        <taxon>Chloracidobacterium aggregatum</taxon>
    </lineage>
</organism>
<dbReference type="RefSeq" id="WP_211423133.1">
    <property type="nucleotide sequence ID" value="NZ_CP072642.1"/>
</dbReference>
<dbReference type="PROSITE" id="PS50234">
    <property type="entry name" value="VWFA"/>
    <property type="match status" value="1"/>
</dbReference>
<dbReference type="NCBIfam" id="TIGR03436">
    <property type="entry name" value="acidobact_VWFA"/>
    <property type="match status" value="1"/>
</dbReference>
<dbReference type="Gene3D" id="3.40.50.410">
    <property type="entry name" value="von Willebrand factor, type A domain"/>
    <property type="match status" value="1"/>
</dbReference>
<dbReference type="CDD" id="cd00198">
    <property type="entry name" value="vWFA"/>
    <property type="match status" value="1"/>
</dbReference>
<evidence type="ECO:0000313" key="2">
    <source>
        <dbReference type="EMBL" id="QUV94870.1"/>
    </source>
</evidence>
<dbReference type="SMART" id="SM00327">
    <property type="entry name" value="VWA"/>
    <property type="match status" value="1"/>
</dbReference>
<dbReference type="InterPro" id="IPR036465">
    <property type="entry name" value="vWFA_dom_sf"/>
</dbReference>
<dbReference type="SUPFAM" id="SSF53300">
    <property type="entry name" value="vWA-like"/>
    <property type="match status" value="1"/>
</dbReference>
<dbReference type="Pfam" id="PF13519">
    <property type="entry name" value="VWA_2"/>
    <property type="match status" value="1"/>
</dbReference>
<dbReference type="Proteomes" id="UP000677668">
    <property type="component" value="Chromosome 1"/>
</dbReference>
<evidence type="ECO:0000313" key="3">
    <source>
        <dbReference type="Proteomes" id="UP000677668"/>
    </source>
</evidence>
<keyword evidence="3" id="KW-1185">Reference proteome</keyword>
<evidence type="ECO:0000259" key="1">
    <source>
        <dbReference type="PROSITE" id="PS50234"/>
    </source>
</evidence>
<proteinExistence type="predicted"/>
<name>A0ABX8B1K1_9BACT</name>
<dbReference type="InterPro" id="IPR002035">
    <property type="entry name" value="VWF_A"/>
</dbReference>